<proteinExistence type="predicted"/>
<evidence type="ECO:0000313" key="1">
    <source>
        <dbReference type="EMBL" id="KYF38066.1"/>
    </source>
</evidence>
<dbReference type="EMBL" id="LROU01000013">
    <property type="protein sequence ID" value="KYF38066.1"/>
    <property type="molecule type" value="Genomic_DNA"/>
</dbReference>
<comment type="caution">
    <text evidence="1">The sequence shown here is derived from an EMBL/GenBank/DDBJ whole genome shotgun (WGS) entry which is preliminary data.</text>
</comment>
<organism evidence="1 2">
    <name type="scientific">Streptococcus mitis</name>
    <dbReference type="NCBI Taxonomy" id="28037"/>
    <lineage>
        <taxon>Bacteria</taxon>
        <taxon>Bacillati</taxon>
        <taxon>Bacillota</taxon>
        <taxon>Bacilli</taxon>
        <taxon>Lactobacillales</taxon>
        <taxon>Streptococcaceae</taxon>
        <taxon>Streptococcus</taxon>
        <taxon>Streptococcus mitis group</taxon>
    </lineage>
</organism>
<dbReference type="AlphaFoldDB" id="A0A150NX88"/>
<protein>
    <submittedName>
        <fullName evidence="1">Type I restriction-modification system, restriction subunit R</fullName>
        <ecNumber evidence="1">3.1.21.3</ecNumber>
    </submittedName>
</protein>
<evidence type="ECO:0000313" key="2">
    <source>
        <dbReference type="Proteomes" id="UP000075442"/>
    </source>
</evidence>
<keyword evidence="1" id="KW-0378">Hydrolase</keyword>
<dbReference type="Proteomes" id="UP000075442">
    <property type="component" value="Unassembled WGS sequence"/>
</dbReference>
<reference evidence="1 2" key="1">
    <citation type="submission" date="2016-01" db="EMBL/GenBank/DDBJ databases">
        <title>Highly variable Streptococcus oralis 1 are common among viridans streptococci isolated from primates.</title>
        <authorList>
            <person name="Denapaite D."/>
            <person name="Rieger M."/>
            <person name="Koendgen S."/>
            <person name="Brueckner R."/>
            <person name="Ochigava I."/>
            <person name="Kappeler P."/>
            <person name="Maetz-Rensing K."/>
            <person name="Leendertz F."/>
        </authorList>
    </citation>
    <scope>NUCLEOTIDE SEQUENCE [LARGE SCALE GENOMIC DNA]</scope>
    <source>
        <strain evidence="1 2">M3-1</strain>
    </source>
</reference>
<dbReference type="EC" id="3.1.21.3" evidence="1"/>
<name>A0A150NX88_STRMT</name>
<sequence>MWDDDFREIVDSELHSQMVLLIRWGNHAAHGGEIKEREAILALHHLYQFVNFIDYCYSNEFVERFLTRSYCQFQRVSRKEKHHKPWWNCKTVYLLCLTFMNKWLYSPWKFKKIIQKNVKLLLNGKRFLFISISYLRMRRENSLLTLIYA</sequence>
<dbReference type="GO" id="GO:0009035">
    <property type="term" value="F:type I site-specific deoxyribonuclease activity"/>
    <property type="evidence" value="ECO:0007669"/>
    <property type="project" value="UniProtKB-EC"/>
</dbReference>
<accession>A0A150NX88</accession>
<gene>
    <name evidence="1" type="ORF">SMIM3I_01031</name>
</gene>